<reference evidence="1" key="1">
    <citation type="submission" date="2025-08" db="UniProtKB">
        <authorList>
            <consortium name="Ensembl"/>
        </authorList>
    </citation>
    <scope>IDENTIFICATION</scope>
</reference>
<evidence type="ECO:0000313" key="2">
    <source>
        <dbReference type="Proteomes" id="UP000694426"/>
    </source>
</evidence>
<organism evidence="1 2">
    <name type="scientific">Anser brachyrhynchus</name>
    <name type="common">Pink-footed goose</name>
    <dbReference type="NCBI Taxonomy" id="132585"/>
    <lineage>
        <taxon>Eukaryota</taxon>
        <taxon>Metazoa</taxon>
        <taxon>Chordata</taxon>
        <taxon>Craniata</taxon>
        <taxon>Vertebrata</taxon>
        <taxon>Euteleostomi</taxon>
        <taxon>Archelosauria</taxon>
        <taxon>Archosauria</taxon>
        <taxon>Dinosauria</taxon>
        <taxon>Saurischia</taxon>
        <taxon>Theropoda</taxon>
        <taxon>Coelurosauria</taxon>
        <taxon>Aves</taxon>
        <taxon>Neognathae</taxon>
        <taxon>Galloanserae</taxon>
        <taxon>Anseriformes</taxon>
        <taxon>Anatidae</taxon>
        <taxon>Anserinae</taxon>
        <taxon>Anser</taxon>
    </lineage>
</organism>
<evidence type="ECO:0000313" key="1">
    <source>
        <dbReference type="Ensembl" id="ENSABRP00000010466.1"/>
    </source>
</evidence>
<protein>
    <submittedName>
        <fullName evidence="1">Uncharacterized protein</fullName>
    </submittedName>
</protein>
<dbReference type="AlphaFoldDB" id="A0A8B9BVV1"/>
<reference evidence="1" key="2">
    <citation type="submission" date="2025-09" db="UniProtKB">
        <authorList>
            <consortium name="Ensembl"/>
        </authorList>
    </citation>
    <scope>IDENTIFICATION</scope>
</reference>
<accession>A0A8B9BVV1</accession>
<keyword evidence="2" id="KW-1185">Reference proteome</keyword>
<proteinExistence type="predicted"/>
<dbReference type="GeneTree" id="ENSGT00990000203899"/>
<name>A0A8B9BVV1_9AVES</name>
<dbReference type="Ensembl" id="ENSABRT00000014979.1">
    <property type="protein sequence ID" value="ENSABRP00000010466.1"/>
    <property type="gene ID" value="ENSABRG00000009427.1"/>
</dbReference>
<sequence>AYAREDGRQASHHKCWILPRCISTCGQQVPRNPPFTAVRITEGEMKSYHDFIGGCIRLELPTYALLDLADRSLTRMFPVALFVTRHSEFTA</sequence>
<dbReference type="Proteomes" id="UP000694426">
    <property type="component" value="Unplaced"/>
</dbReference>